<dbReference type="AlphaFoldDB" id="A0A843W9J4"/>
<feature type="transmembrane region" description="Helical" evidence="8">
    <location>
        <begin position="435"/>
        <end position="458"/>
    </location>
</feature>
<dbReference type="Proteomes" id="UP000652761">
    <property type="component" value="Unassembled WGS sequence"/>
</dbReference>
<dbReference type="EMBL" id="NMUH01003964">
    <property type="protein sequence ID" value="MQM07823.1"/>
    <property type="molecule type" value="Genomic_DNA"/>
</dbReference>
<dbReference type="OrthoDB" id="765358at2759"/>
<evidence type="ECO:0000256" key="8">
    <source>
        <dbReference type="SAM" id="Phobius"/>
    </source>
</evidence>
<evidence type="ECO:0000259" key="9">
    <source>
        <dbReference type="Pfam" id="PF01490"/>
    </source>
</evidence>
<proteinExistence type="predicted"/>
<keyword evidence="2" id="KW-0813">Transport</keyword>
<feature type="transmembrane region" description="Helical" evidence="8">
    <location>
        <begin position="396"/>
        <end position="414"/>
    </location>
</feature>
<evidence type="ECO:0000256" key="2">
    <source>
        <dbReference type="ARBA" id="ARBA00022448"/>
    </source>
</evidence>
<keyword evidence="11" id="KW-1185">Reference proteome</keyword>
<organism evidence="10 11">
    <name type="scientific">Colocasia esculenta</name>
    <name type="common">Wild taro</name>
    <name type="synonym">Arum esculentum</name>
    <dbReference type="NCBI Taxonomy" id="4460"/>
    <lineage>
        <taxon>Eukaryota</taxon>
        <taxon>Viridiplantae</taxon>
        <taxon>Streptophyta</taxon>
        <taxon>Embryophyta</taxon>
        <taxon>Tracheophyta</taxon>
        <taxon>Spermatophyta</taxon>
        <taxon>Magnoliopsida</taxon>
        <taxon>Liliopsida</taxon>
        <taxon>Araceae</taxon>
        <taxon>Aroideae</taxon>
        <taxon>Colocasieae</taxon>
        <taxon>Colocasia</taxon>
    </lineage>
</organism>
<keyword evidence="5 8" id="KW-1133">Transmembrane helix</keyword>
<keyword evidence="3 8" id="KW-0812">Transmembrane</keyword>
<feature type="domain" description="Amino acid transporter transmembrane" evidence="9">
    <location>
        <begin position="58"/>
        <end position="422"/>
    </location>
</feature>
<evidence type="ECO:0000313" key="10">
    <source>
        <dbReference type="EMBL" id="MQM07823.1"/>
    </source>
</evidence>
<evidence type="ECO:0000313" key="11">
    <source>
        <dbReference type="Proteomes" id="UP000652761"/>
    </source>
</evidence>
<feature type="transmembrane region" description="Helical" evidence="8">
    <location>
        <begin position="152"/>
        <end position="175"/>
    </location>
</feature>
<evidence type="ECO:0000256" key="1">
    <source>
        <dbReference type="ARBA" id="ARBA00004370"/>
    </source>
</evidence>
<sequence>MNGEEREEAGRADGGSAQEPVGVEGRSDAVAVAGKAAGERGEAAGWTARGAWNAAVWHGGSVYDAWLNAVAAQVGSLILTLPYTFSQMGYFFGVGAQFLYGAFGCWTVYLLSLFHAEASYRTRELGNLHKRHVLQYHEVIGIVAGKKLGRTVLAFNMVALTFACVLQLIACSSHIYYMNSNWNKREWLYLFGALALPTVLLPSIHNFRLVSILGIATTTITSAYMTVAAVQHGQIPNVTHQGPKKLVDFFTGATNILFSFGSHGLCMLNLELMEAMWKPQRYKYAYIGAVLYTYLLTIPDSVAVYWAYGDTLLHRSNAFGVLPPSKTKDICIISMILHQYVAFLLNVNPLFLAWEKLVGVHYSSVFAFKAIARVPVVLIIWFLALAIPFFGPINSVMGAFLISFSVYIIPSIAFMKALKNEQLRSIKEDPTGGRLKYWISAFVATWVFIFGFGFGGWASGTVFIRQIQSFGFFEKCYQCPPKH</sequence>
<feature type="transmembrane region" description="Helical" evidence="8">
    <location>
        <begin position="366"/>
        <end position="390"/>
    </location>
</feature>
<comment type="subcellular location">
    <subcellularLocation>
        <location evidence="1">Membrane</location>
    </subcellularLocation>
</comment>
<feature type="region of interest" description="Disordered" evidence="7">
    <location>
        <begin position="1"/>
        <end position="25"/>
    </location>
</feature>
<accession>A0A843W9J4</accession>
<dbReference type="GO" id="GO:0016020">
    <property type="term" value="C:membrane"/>
    <property type="evidence" value="ECO:0007669"/>
    <property type="project" value="UniProtKB-SubCell"/>
</dbReference>
<evidence type="ECO:0000256" key="5">
    <source>
        <dbReference type="ARBA" id="ARBA00022989"/>
    </source>
</evidence>
<evidence type="ECO:0000256" key="7">
    <source>
        <dbReference type="SAM" id="MobiDB-lite"/>
    </source>
</evidence>
<name>A0A843W9J4_COLES</name>
<evidence type="ECO:0000256" key="3">
    <source>
        <dbReference type="ARBA" id="ARBA00022692"/>
    </source>
</evidence>
<keyword evidence="6 8" id="KW-0472">Membrane</keyword>
<dbReference type="PANTHER" id="PTHR48017">
    <property type="entry name" value="OS05G0424000 PROTEIN-RELATED"/>
    <property type="match status" value="1"/>
</dbReference>
<dbReference type="Pfam" id="PF01490">
    <property type="entry name" value="Aa_trans"/>
    <property type="match status" value="1"/>
</dbReference>
<protein>
    <recommendedName>
        <fullName evidence="9">Amino acid transporter transmembrane domain-containing protein</fullName>
    </recommendedName>
</protein>
<comment type="caution">
    <text evidence="10">The sequence shown here is derived from an EMBL/GenBank/DDBJ whole genome shotgun (WGS) entry which is preliminary data.</text>
</comment>
<evidence type="ECO:0000256" key="6">
    <source>
        <dbReference type="ARBA" id="ARBA00023136"/>
    </source>
</evidence>
<feature type="transmembrane region" description="Helical" evidence="8">
    <location>
        <begin position="91"/>
        <end position="114"/>
    </location>
</feature>
<evidence type="ECO:0000256" key="4">
    <source>
        <dbReference type="ARBA" id="ARBA00022970"/>
    </source>
</evidence>
<feature type="transmembrane region" description="Helical" evidence="8">
    <location>
        <begin position="332"/>
        <end position="354"/>
    </location>
</feature>
<keyword evidence="4" id="KW-0029">Amino-acid transport</keyword>
<gene>
    <name evidence="10" type="ORF">Taro_040669</name>
</gene>
<feature type="transmembrane region" description="Helical" evidence="8">
    <location>
        <begin position="249"/>
        <end position="272"/>
    </location>
</feature>
<feature type="transmembrane region" description="Helical" evidence="8">
    <location>
        <begin position="187"/>
        <end position="204"/>
    </location>
</feature>
<dbReference type="InterPro" id="IPR013057">
    <property type="entry name" value="AA_transpt_TM"/>
</dbReference>
<feature type="transmembrane region" description="Helical" evidence="8">
    <location>
        <begin position="209"/>
        <end position="229"/>
    </location>
</feature>
<dbReference type="GO" id="GO:0006865">
    <property type="term" value="P:amino acid transport"/>
    <property type="evidence" value="ECO:0007669"/>
    <property type="project" value="UniProtKB-KW"/>
</dbReference>
<feature type="transmembrane region" description="Helical" evidence="8">
    <location>
        <begin position="284"/>
        <end position="308"/>
    </location>
</feature>
<reference evidence="10" key="1">
    <citation type="submission" date="2017-07" db="EMBL/GenBank/DDBJ databases">
        <title>Taro Niue Genome Assembly and Annotation.</title>
        <authorList>
            <person name="Atibalentja N."/>
            <person name="Keating K."/>
            <person name="Fields C.J."/>
        </authorList>
    </citation>
    <scope>NUCLEOTIDE SEQUENCE</scope>
    <source>
        <strain evidence="10">Niue_2</strain>
        <tissue evidence="10">Leaf</tissue>
    </source>
</reference>